<evidence type="ECO:0000313" key="1">
    <source>
        <dbReference type="EMBL" id="KAL2466687.1"/>
    </source>
</evidence>
<comment type="caution">
    <text evidence="1">The sequence shown here is derived from an EMBL/GenBank/DDBJ whole genome shotgun (WGS) entry which is preliminary data.</text>
</comment>
<accession>A0ABD1PSW8</accession>
<gene>
    <name evidence="1" type="ORF">Adt_42538</name>
</gene>
<name>A0ABD1PSW8_9LAMI</name>
<dbReference type="Proteomes" id="UP001604336">
    <property type="component" value="Unassembled WGS sequence"/>
</dbReference>
<reference evidence="2" key="1">
    <citation type="submission" date="2024-07" db="EMBL/GenBank/DDBJ databases">
        <title>Two chromosome-level genome assemblies of Korean endemic species Abeliophyllum distichum and Forsythia ovata (Oleaceae).</title>
        <authorList>
            <person name="Jang H."/>
        </authorList>
    </citation>
    <scope>NUCLEOTIDE SEQUENCE [LARGE SCALE GENOMIC DNA]</scope>
</reference>
<dbReference type="EMBL" id="JBFOLK010000013">
    <property type="protein sequence ID" value="KAL2466687.1"/>
    <property type="molecule type" value="Genomic_DNA"/>
</dbReference>
<dbReference type="AlphaFoldDB" id="A0ABD1PSW8"/>
<evidence type="ECO:0000313" key="2">
    <source>
        <dbReference type="Proteomes" id="UP001604336"/>
    </source>
</evidence>
<keyword evidence="2" id="KW-1185">Reference proteome</keyword>
<sequence length="118" mass="13033">MLLARPICVEDGWANDVQEQRLEGLENVGVDEVEEDDKAISSGRFGDDEDADGMSYCLTIESQVTVKKLEGPVEAGASEVEIKMKTIEEAVDDDILHLVRLDMIVDILLSEVPTRPET</sequence>
<organism evidence="1 2">
    <name type="scientific">Abeliophyllum distichum</name>
    <dbReference type="NCBI Taxonomy" id="126358"/>
    <lineage>
        <taxon>Eukaryota</taxon>
        <taxon>Viridiplantae</taxon>
        <taxon>Streptophyta</taxon>
        <taxon>Embryophyta</taxon>
        <taxon>Tracheophyta</taxon>
        <taxon>Spermatophyta</taxon>
        <taxon>Magnoliopsida</taxon>
        <taxon>eudicotyledons</taxon>
        <taxon>Gunneridae</taxon>
        <taxon>Pentapetalae</taxon>
        <taxon>asterids</taxon>
        <taxon>lamiids</taxon>
        <taxon>Lamiales</taxon>
        <taxon>Oleaceae</taxon>
        <taxon>Forsythieae</taxon>
        <taxon>Abeliophyllum</taxon>
    </lineage>
</organism>
<protein>
    <submittedName>
        <fullName evidence="1">Uncharacterized protein</fullName>
    </submittedName>
</protein>
<proteinExistence type="predicted"/>